<dbReference type="SUPFAM" id="SSF51445">
    <property type="entry name" value="(Trans)glycosidases"/>
    <property type="match status" value="1"/>
</dbReference>
<dbReference type="InterPro" id="IPR017853">
    <property type="entry name" value="GH"/>
</dbReference>
<accession>A0A9J6FAL9</accession>
<evidence type="ECO:0000313" key="1">
    <source>
        <dbReference type="EMBL" id="KAH8042664.1"/>
    </source>
</evidence>
<keyword evidence="2" id="KW-1185">Reference proteome</keyword>
<organism evidence="1 2">
    <name type="scientific">Rhipicephalus microplus</name>
    <name type="common">Cattle tick</name>
    <name type="synonym">Boophilus microplus</name>
    <dbReference type="NCBI Taxonomy" id="6941"/>
    <lineage>
        <taxon>Eukaryota</taxon>
        <taxon>Metazoa</taxon>
        <taxon>Ecdysozoa</taxon>
        <taxon>Arthropoda</taxon>
        <taxon>Chelicerata</taxon>
        <taxon>Arachnida</taxon>
        <taxon>Acari</taxon>
        <taxon>Parasitiformes</taxon>
        <taxon>Ixodida</taxon>
        <taxon>Ixodoidea</taxon>
        <taxon>Ixodidae</taxon>
        <taxon>Rhipicephalinae</taxon>
        <taxon>Rhipicephalus</taxon>
        <taxon>Boophilus</taxon>
    </lineage>
</organism>
<name>A0A9J6FAL9_RHIMP</name>
<evidence type="ECO:0000313" key="2">
    <source>
        <dbReference type="Proteomes" id="UP000821866"/>
    </source>
</evidence>
<gene>
    <name evidence="1" type="ORF">HPB51_025235</name>
</gene>
<dbReference type="Gene3D" id="3.20.20.80">
    <property type="entry name" value="Glycosidases"/>
    <property type="match status" value="1"/>
</dbReference>
<dbReference type="EMBL" id="JABSTU010000001">
    <property type="protein sequence ID" value="KAH8042664.1"/>
    <property type="molecule type" value="Genomic_DNA"/>
</dbReference>
<dbReference type="AlphaFoldDB" id="A0A9J6FAL9"/>
<protein>
    <submittedName>
        <fullName evidence="1">Uncharacterized protein</fullName>
    </submittedName>
</protein>
<dbReference type="Proteomes" id="UP000821866">
    <property type="component" value="Chromosome 1"/>
</dbReference>
<proteinExistence type="predicted"/>
<reference evidence="1" key="1">
    <citation type="journal article" date="2020" name="Cell">
        <title>Large-Scale Comparative Analyses of Tick Genomes Elucidate Their Genetic Diversity and Vector Capacities.</title>
        <authorList>
            <consortium name="Tick Genome and Microbiome Consortium (TIGMIC)"/>
            <person name="Jia N."/>
            <person name="Wang J."/>
            <person name="Shi W."/>
            <person name="Du L."/>
            <person name="Sun Y."/>
            <person name="Zhan W."/>
            <person name="Jiang J.F."/>
            <person name="Wang Q."/>
            <person name="Zhang B."/>
            <person name="Ji P."/>
            <person name="Bell-Sakyi L."/>
            <person name="Cui X.M."/>
            <person name="Yuan T.T."/>
            <person name="Jiang B.G."/>
            <person name="Yang W.F."/>
            <person name="Lam T.T."/>
            <person name="Chang Q.C."/>
            <person name="Ding S.J."/>
            <person name="Wang X.J."/>
            <person name="Zhu J.G."/>
            <person name="Ruan X.D."/>
            <person name="Zhao L."/>
            <person name="Wei J.T."/>
            <person name="Ye R.Z."/>
            <person name="Que T.C."/>
            <person name="Du C.H."/>
            <person name="Zhou Y.H."/>
            <person name="Cheng J.X."/>
            <person name="Dai P.F."/>
            <person name="Guo W.B."/>
            <person name="Han X.H."/>
            <person name="Huang E.J."/>
            <person name="Li L.F."/>
            <person name="Wei W."/>
            <person name="Gao Y.C."/>
            <person name="Liu J.Z."/>
            <person name="Shao H.Z."/>
            <person name="Wang X."/>
            <person name="Wang C.C."/>
            <person name="Yang T.C."/>
            <person name="Huo Q.B."/>
            <person name="Li W."/>
            <person name="Chen H.Y."/>
            <person name="Chen S.E."/>
            <person name="Zhou L.G."/>
            <person name="Ni X.B."/>
            <person name="Tian J.H."/>
            <person name="Sheng Y."/>
            <person name="Liu T."/>
            <person name="Pan Y.S."/>
            <person name="Xia L.Y."/>
            <person name="Li J."/>
            <person name="Zhao F."/>
            <person name="Cao W.C."/>
        </authorList>
    </citation>
    <scope>NUCLEOTIDE SEQUENCE</scope>
    <source>
        <strain evidence="1">Rmic-2018</strain>
    </source>
</reference>
<sequence>MLKEATKMKVLCGLRFMPAPGFTNTTDPRIKQIVESLSSTYAPFDGAAFMWNSPETKQEIMLYENLRTYLPGANYKIIAHILPAYLDTYDFANMNKYVDTIVVSTHNFAVAGRAFPPCMYDNGGIMDVVDKNLLCQEKSSWMIQLESLTKCEIAFNNNKEWIGFESPTSVAFKTELVKKKHLLGIAVLHIEQDDLEACSTDKKPYLLSAVHDGLHVH</sequence>
<reference evidence="1" key="2">
    <citation type="submission" date="2021-09" db="EMBL/GenBank/DDBJ databases">
        <authorList>
            <person name="Jia N."/>
            <person name="Wang J."/>
            <person name="Shi W."/>
            <person name="Du L."/>
            <person name="Sun Y."/>
            <person name="Zhan W."/>
            <person name="Jiang J."/>
            <person name="Wang Q."/>
            <person name="Zhang B."/>
            <person name="Ji P."/>
            <person name="Sakyi L.B."/>
            <person name="Cui X."/>
            <person name="Yuan T."/>
            <person name="Jiang B."/>
            <person name="Yang W."/>
            <person name="Lam T.T.-Y."/>
            <person name="Chang Q."/>
            <person name="Ding S."/>
            <person name="Wang X."/>
            <person name="Zhu J."/>
            <person name="Ruan X."/>
            <person name="Zhao L."/>
            <person name="Wei J."/>
            <person name="Que T."/>
            <person name="Du C."/>
            <person name="Cheng J."/>
            <person name="Dai P."/>
            <person name="Han X."/>
            <person name="Huang E."/>
            <person name="Gao Y."/>
            <person name="Liu J."/>
            <person name="Shao H."/>
            <person name="Ye R."/>
            <person name="Li L."/>
            <person name="Wei W."/>
            <person name="Wang X."/>
            <person name="Wang C."/>
            <person name="Huo Q."/>
            <person name="Li W."/>
            <person name="Guo W."/>
            <person name="Chen H."/>
            <person name="Chen S."/>
            <person name="Zhou L."/>
            <person name="Zhou L."/>
            <person name="Ni X."/>
            <person name="Tian J."/>
            <person name="Zhou Y."/>
            <person name="Sheng Y."/>
            <person name="Liu T."/>
            <person name="Pan Y."/>
            <person name="Xia L."/>
            <person name="Li J."/>
            <person name="Zhao F."/>
            <person name="Cao W."/>
        </authorList>
    </citation>
    <scope>NUCLEOTIDE SEQUENCE</scope>
    <source>
        <strain evidence="1">Rmic-2018</strain>
        <tissue evidence="1">Larvae</tissue>
    </source>
</reference>
<comment type="caution">
    <text evidence="1">The sequence shown here is derived from an EMBL/GenBank/DDBJ whole genome shotgun (WGS) entry which is preliminary data.</text>
</comment>